<dbReference type="CDD" id="cd07517">
    <property type="entry name" value="HAD_HPP"/>
    <property type="match status" value="1"/>
</dbReference>
<dbReference type="InterPro" id="IPR023214">
    <property type="entry name" value="HAD_sf"/>
</dbReference>
<gene>
    <name evidence="1" type="ORF">ACFOZY_02820</name>
</gene>
<dbReference type="Pfam" id="PF08282">
    <property type="entry name" value="Hydrolase_3"/>
    <property type="match status" value="1"/>
</dbReference>
<reference evidence="2" key="1">
    <citation type="journal article" date="2019" name="Int. J. Syst. Evol. Microbiol.">
        <title>The Global Catalogue of Microorganisms (GCM) 10K type strain sequencing project: providing services to taxonomists for standard genome sequencing and annotation.</title>
        <authorList>
            <consortium name="The Broad Institute Genomics Platform"/>
            <consortium name="The Broad Institute Genome Sequencing Center for Infectious Disease"/>
            <person name="Wu L."/>
            <person name="Ma J."/>
        </authorList>
    </citation>
    <scope>NUCLEOTIDE SEQUENCE [LARGE SCALE GENOMIC DNA]</scope>
    <source>
        <strain evidence="2">CCUG 59778</strain>
    </source>
</reference>
<protein>
    <submittedName>
        <fullName evidence="1">Cof-type HAD-IIB family hydrolase</fullName>
    </submittedName>
</protein>
<dbReference type="Proteomes" id="UP001595817">
    <property type="component" value="Unassembled WGS sequence"/>
</dbReference>
<dbReference type="InterPro" id="IPR036412">
    <property type="entry name" value="HAD-like_sf"/>
</dbReference>
<dbReference type="SFLD" id="SFLDS00003">
    <property type="entry name" value="Haloacid_Dehalogenase"/>
    <property type="match status" value="1"/>
</dbReference>
<dbReference type="Gene3D" id="3.40.50.1000">
    <property type="entry name" value="HAD superfamily/HAD-like"/>
    <property type="match status" value="1"/>
</dbReference>
<dbReference type="Gene3D" id="3.30.1240.10">
    <property type="match status" value="1"/>
</dbReference>
<dbReference type="NCBIfam" id="TIGR00099">
    <property type="entry name" value="Cof-subfamily"/>
    <property type="match status" value="1"/>
</dbReference>
<dbReference type="SFLD" id="SFLDG01144">
    <property type="entry name" value="C2.B.4:_PGP_Like"/>
    <property type="match status" value="1"/>
</dbReference>
<dbReference type="RefSeq" id="WP_378152025.1">
    <property type="nucleotide sequence ID" value="NZ_JBHSEC010000002.1"/>
</dbReference>
<dbReference type="GO" id="GO:0016787">
    <property type="term" value="F:hydrolase activity"/>
    <property type="evidence" value="ECO:0007669"/>
    <property type="project" value="UniProtKB-KW"/>
</dbReference>
<sequence>MGKILFIDVDGTLYDTNKSLPESAKTAIWKAKHNGHLVAISTGRAPFMIEPVLKELEIDSYVCFNGQYVVLKGEVIHTGAIEKEYLGEVTRFAGEQSHPLVYLDEKKMVSSIEEHPDVETGISSLKFPYPEVDETYFENHPVFQTLIFCTAEEQLQYERSFPHLKFVRWHPVSCDVLPEGGSKAKGMQVLLDRVGMSMDDAIAFGDGLNDVEMLDAAGIGVAMGNALPEVKERADYIAEHVNAGGLAKAMHELKLI</sequence>
<dbReference type="InterPro" id="IPR006379">
    <property type="entry name" value="HAD-SF_hydro_IIB"/>
</dbReference>
<dbReference type="InterPro" id="IPR000150">
    <property type="entry name" value="Cof"/>
</dbReference>
<dbReference type="SUPFAM" id="SSF56784">
    <property type="entry name" value="HAD-like"/>
    <property type="match status" value="1"/>
</dbReference>
<keyword evidence="2" id="KW-1185">Reference proteome</keyword>
<evidence type="ECO:0000313" key="2">
    <source>
        <dbReference type="Proteomes" id="UP001595817"/>
    </source>
</evidence>
<dbReference type="PANTHER" id="PTHR10000:SF25">
    <property type="entry name" value="PHOSPHATASE YKRA-RELATED"/>
    <property type="match status" value="1"/>
</dbReference>
<evidence type="ECO:0000313" key="1">
    <source>
        <dbReference type="EMBL" id="MFC4409365.1"/>
    </source>
</evidence>
<dbReference type="PANTHER" id="PTHR10000">
    <property type="entry name" value="PHOSPHOSERINE PHOSPHATASE"/>
    <property type="match status" value="1"/>
</dbReference>
<dbReference type="NCBIfam" id="TIGR01484">
    <property type="entry name" value="HAD-SF-IIB"/>
    <property type="match status" value="1"/>
</dbReference>
<accession>A0ABV8X1K7</accession>
<organism evidence="1 2">
    <name type="scientific">Chungangia koreensis</name>
    <dbReference type="NCBI Taxonomy" id="752657"/>
    <lineage>
        <taxon>Bacteria</taxon>
        <taxon>Bacillati</taxon>
        <taxon>Bacillota</taxon>
        <taxon>Bacilli</taxon>
        <taxon>Lactobacillales</taxon>
        <taxon>Chungangia</taxon>
    </lineage>
</organism>
<dbReference type="PROSITE" id="PS01229">
    <property type="entry name" value="COF_2"/>
    <property type="match status" value="1"/>
</dbReference>
<keyword evidence="1" id="KW-0378">Hydrolase</keyword>
<proteinExistence type="predicted"/>
<name>A0ABV8X1K7_9LACT</name>
<dbReference type="SFLD" id="SFLDG01140">
    <property type="entry name" value="C2.B:_Phosphomannomutase_and_P"/>
    <property type="match status" value="1"/>
</dbReference>
<dbReference type="EMBL" id="JBHSEC010000002">
    <property type="protein sequence ID" value="MFC4409365.1"/>
    <property type="molecule type" value="Genomic_DNA"/>
</dbReference>
<comment type="caution">
    <text evidence="1">The sequence shown here is derived from an EMBL/GenBank/DDBJ whole genome shotgun (WGS) entry which is preliminary data.</text>
</comment>